<dbReference type="HOGENOM" id="CLU_031618_3_0_5"/>
<dbReference type="InterPro" id="IPR001763">
    <property type="entry name" value="Rhodanese-like_dom"/>
</dbReference>
<dbReference type="EMBL" id="AAPV01000001">
    <property type="protein sequence ID" value="EAS85135.1"/>
    <property type="molecule type" value="Genomic_DNA"/>
</dbReference>
<keyword evidence="1 4" id="KW-0808">Transferase</keyword>
<dbReference type="GO" id="GO:0004792">
    <property type="term" value="F:thiosulfate-cyanide sulfurtransferase activity"/>
    <property type="evidence" value="ECO:0007669"/>
    <property type="project" value="TreeGrafter"/>
</dbReference>
<keyword evidence="2" id="KW-0677">Repeat</keyword>
<dbReference type="Proteomes" id="UP000005306">
    <property type="component" value="Unassembled WGS sequence"/>
</dbReference>
<feature type="domain" description="Rhodanese" evidence="3">
    <location>
        <begin position="161"/>
        <end position="269"/>
    </location>
</feature>
<evidence type="ECO:0000256" key="2">
    <source>
        <dbReference type="ARBA" id="ARBA00022737"/>
    </source>
</evidence>
<accession>Q1V0U3</accession>
<gene>
    <name evidence="4" type="ORF">PU1002_05421</name>
</gene>
<dbReference type="PANTHER" id="PTHR11364:SF27">
    <property type="entry name" value="SULFURTRANSFERASE"/>
    <property type="match status" value="1"/>
</dbReference>
<dbReference type="FunFam" id="3.40.250.10:FF:000001">
    <property type="entry name" value="Sulfurtransferase"/>
    <property type="match status" value="1"/>
</dbReference>
<dbReference type="RefSeq" id="WP_006997722.1">
    <property type="nucleotide sequence ID" value="NZ_CH724130.1"/>
</dbReference>
<evidence type="ECO:0000259" key="3">
    <source>
        <dbReference type="PROSITE" id="PS50206"/>
    </source>
</evidence>
<dbReference type="CDD" id="cd01448">
    <property type="entry name" value="TST_Repeat_1"/>
    <property type="match status" value="1"/>
</dbReference>
<organism evidence="4 5">
    <name type="scientific">Pelagibacter ubique (strain HTCC1002)</name>
    <dbReference type="NCBI Taxonomy" id="314261"/>
    <lineage>
        <taxon>Bacteria</taxon>
        <taxon>Pseudomonadati</taxon>
        <taxon>Pseudomonadota</taxon>
        <taxon>Alphaproteobacteria</taxon>
        <taxon>Candidatus Pelagibacterales</taxon>
        <taxon>Candidatus Pelagibacteraceae</taxon>
        <taxon>Candidatus Pelagibacter</taxon>
    </lineage>
</organism>
<dbReference type="PROSITE" id="PS50206">
    <property type="entry name" value="RHODANESE_3"/>
    <property type="match status" value="2"/>
</dbReference>
<dbReference type="PANTHER" id="PTHR11364">
    <property type="entry name" value="THIOSULFATE SULFERTANSFERASE"/>
    <property type="match status" value="1"/>
</dbReference>
<evidence type="ECO:0000313" key="5">
    <source>
        <dbReference type="Proteomes" id="UP000005306"/>
    </source>
</evidence>
<sequence>MSLVDTNWLEENLDKVKIIDCSWHMPQTERNGFDEYKNNHIKNAIFFDLDKNSKIDTDLPHMLTDAKSWENIVSNMGIKNDDQIVIYDNSDVISSCRCWYNFIYFGHNPELVHVLDGGLKKWIKEDKATTSDIIKIIPSNYIANEKRELVKDINQINKNILENNFNVIDARSLERFEGKVPEPRKGLRSGSIKNSFCLPFSELINKDHTFISKEKIHEKFKLTGYEIGKNIVFTCGSGVTASVLALAYSLIDNKYMPTIYDGSWSEYGKN</sequence>
<feature type="domain" description="Rhodanese" evidence="3">
    <location>
        <begin position="12"/>
        <end position="131"/>
    </location>
</feature>
<dbReference type="SMART" id="SM00450">
    <property type="entry name" value="RHOD"/>
    <property type="match status" value="2"/>
</dbReference>
<proteinExistence type="predicted"/>
<evidence type="ECO:0000313" key="4">
    <source>
        <dbReference type="EMBL" id="EAS85135.1"/>
    </source>
</evidence>
<comment type="caution">
    <text evidence="4">The sequence shown here is derived from an EMBL/GenBank/DDBJ whole genome shotgun (WGS) entry which is preliminary data.</text>
</comment>
<dbReference type="AlphaFoldDB" id="Q1V0U3"/>
<dbReference type="InterPro" id="IPR045078">
    <property type="entry name" value="TST/MPST-like"/>
</dbReference>
<name>Q1V0U3_PELU1</name>
<reference evidence="4 5" key="1">
    <citation type="submission" date="2006-04" db="EMBL/GenBank/DDBJ databases">
        <authorList>
            <person name="Giovannoni S.J."/>
            <person name="Cho J.-C."/>
            <person name="Ferriera S."/>
            <person name="Johnson J."/>
            <person name="Kravitz S."/>
            <person name="Halpern A."/>
            <person name="Remington K."/>
            <person name="Beeson K."/>
            <person name="Tran B."/>
            <person name="Rogers Y.-H."/>
            <person name="Friedman R."/>
            <person name="Venter J.C."/>
        </authorList>
    </citation>
    <scope>NUCLEOTIDE SEQUENCE [LARGE SCALE GENOMIC DNA]</scope>
    <source>
        <strain evidence="4 5">HTCC1002</strain>
    </source>
</reference>
<protein>
    <submittedName>
        <fullName evidence="4">Probable thiosulfate sulfur transferase</fullName>
    </submittedName>
</protein>
<evidence type="ECO:0000256" key="1">
    <source>
        <dbReference type="ARBA" id="ARBA00022679"/>
    </source>
</evidence>
<dbReference type="InterPro" id="IPR036873">
    <property type="entry name" value="Rhodanese-like_dom_sf"/>
</dbReference>
<dbReference type="Pfam" id="PF00581">
    <property type="entry name" value="Rhodanese"/>
    <property type="match status" value="2"/>
</dbReference>
<dbReference type="Gene3D" id="3.40.250.10">
    <property type="entry name" value="Rhodanese-like domain"/>
    <property type="match status" value="2"/>
</dbReference>
<dbReference type="SUPFAM" id="SSF52821">
    <property type="entry name" value="Rhodanese/Cell cycle control phosphatase"/>
    <property type="match status" value="2"/>
</dbReference>
<dbReference type="CDD" id="cd01449">
    <property type="entry name" value="TST_Repeat_2"/>
    <property type="match status" value="1"/>
</dbReference>